<evidence type="ECO:0000256" key="2">
    <source>
        <dbReference type="ARBA" id="ARBA00022448"/>
    </source>
</evidence>
<keyword evidence="2" id="KW-0813">Transport</keyword>
<evidence type="ECO:0000256" key="6">
    <source>
        <dbReference type="ARBA" id="ARBA00023065"/>
    </source>
</evidence>
<reference evidence="12 13" key="1">
    <citation type="submission" date="2018-07" db="EMBL/GenBank/DDBJ databases">
        <title>Genome sequencing of oomycete isolates from Chile give support for New Zealand origin for Phytophthora kernoviae and make available the first Nothophytophthora sp. genome.</title>
        <authorList>
            <person name="Studholme D.J."/>
            <person name="Sanfuentes E."/>
            <person name="Panda P."/>
            <person name="Hill R."/>
            <person name="Sambles C."/>
            <person name="Grant M."/>
            <person name="Williams N.M."/>
            <person name="Mcdougal R.L."/>
        </authorList>
    </citation>
    <scope>NUCLEOTIDE SEQUENCE [LARGE SCALE GENOMIC DNA]</scope>
    <source>
        <strain evidence="11">Chile6</strain>
        <strain evidence="10">Chile7</strain>
    </source>
</reference>
<evidence type="ECO:0000256" key="3">
    <source>
        <dbReference type="ARBA" id="ARBA00022475"/>
    </source>
</evidence>
<dbReference type="Pfam" id="PF25539">
    <property type="entry name" value="Bestrophin_2"/>
    <property type="match status" value="1"/>
</dbReference>
<keyword evidence="4 9" id="KW-0812">Transmembrane</keyword>
<organism evidence="11 12">
    <name type="scientific">Phytophthora kernoviae</name>
    <dbReference type="NCBI Taxonomy" id="325452"/>
    <lineage>
        <taxon>Eukaryota</taxon>
        <taxon>Sar</taxon>
        <taxon>Stramenopiles</taxon>
        <taxon>Oomycota</taxon>
        <taxon>Peronosporomycetes</taxon>
        <taxon>Peronosporales</taxon>
        <taxon>Peronosporaceae</taxon>
        <taxon>Phytophthora</taxon>
    </lineage>
</organism>
<dbReference type="InterPro" id="IPR044669">
    <property type="entry name" value="YneE/VCCN1/2-like"/>
</dbReference>
<feature type="region of interest" description="Disordered" evidence="8">
    <location>
        <begin position="427"/>
        <end position="450"/>
    </location>
</feature>
<proteinExistence type="predicted"/>
<dbReference type="EMBL" id="MBAD02002174">
    <property type="protein sequence ID" value="RLN49197.1"/>
    <property type="molecule type" value="Genomic_DNA"/>
</dbReference>
<accession>A0A3F2RU20</accession>
<evidence type="ECO:0000256" key="1">
    <source>
        <dbReference type="ARBA" id="ARBA00004651"/>
    </source>
</evidence>
<evidence type="ECO:0000313" key="10">
    <source>
        <dbReference type="EMBL" id="RLN49197.1"/>
    </source>
</evidence>
<keyword evidence="6" id="KW-0406">Ion transport</keyword>
<dbReference type="PANTHER" id="PTHR33281:SF19">
    <property type="entry name" value="VOLTAGE-DEPENDENT ANION CHANNEL-FORMING PROTEIN YNEE"/>
    <property type="match status" value="1"/>
</dbReference>
<gene>
    <name evidence="10" type="ORF">BBJ29_003714</name>
    <name evidence="11" type="ORF">BBP00_00003610</name>
</gene>
<comment type="caution">
    <text evidence="11">The sequence shown here is derived from an EMBL/GenBank/DDBJ whole genome shotgun (WGS) entry which is preliminary data.</text>
</comment>
<dbReference type="GO" id="GO:0005254">
    <property type="term" value="F:chloride channel activity"/>
    <property type="evidence" value="ECO:0007669"/>
    <property type="project" value="InterPro"/>
</dbReference>
<evidence type="ECO:0000313" key="12">
    <source>
        <dbReference type="Proteomes" id="UP000277300"/>
    </source>
</evidence>
<evidence type="ECO:0000256" key="5">
    <source>
        <dbReference type="ARBA" id="ARBA00022989"/>
    </source>
</evidence>
<dbReference type="Proteomes" id="UP000277300">
    <property type="component" value="Unassembled WGS sequence"/>
</dbReference>
<keyword evidence="5 9" id="KW-1133">Transmembrane helix</keyword>
<dbReference type="Proteomes" id="UP000284657">
    <property type="component" value="Unassembled WGS sequence"/>
</dbReference>
<feature type="region of interest" description="Disordered" evidence="8">
    <location>
        <begin position="385"/>
        <end position="405"/>
    </location>
</feature>
<dbReference type="GO" id="GO:0005886">
    <property type="term" value="C:plasma membrane"/>
    <property type="evidence" value="ECO:0007669"/>
    <property type="project" value="UniProtKB-SubCell"/>
</dbReference>
<evidence type="ECO:0000256" key="9">
    <source>
        <dbReference type="SAM" id="Phobius"/>
    </source>
</evidence>
<keyword evidence="3" id="KW-1003">Cell membrane</keyword>
<evidence type="ECO:0000313" key="11">
    <source>
        <dbReference type="EMBL" id="RLN64236.1"/>
    </source>
</evidence>
<keyword evidence="7 9" id="KW-0472">Membrane</keyword>
<protein>
    <recommendedName>
        <fullName evidence="14">Bestrophin homolog</fullName>
    </recommendedName>
</protein>
<evidence type="ECO:0000256" key="7">
    <source>
        <dbReference type="ARBA" id="ARBA00023136"/>
    </source>
</evidence>
<feature type="transmembrane region" description="Helical" evidence="9">
    <location>
        <begin position="75"/>
        <end position="96"/>
    </location>
</feature>
<evidence type="ECO:0000313" key="13">
    <source>
        <dbReference type="Proteomes" id="UP000284657"/>
    </source>
</evidence>
<feature type="compositionally biased region" description="Basic and acidic residues" evidence="8">
    <location>
        <begin position="441"/>
        <end position="450"/>
    </location>
</feature>
<dbReference type="OrthoDB" id="1368at2759"/>
<comment type="subcellular location">
    <subcellularLocation>
        <location evidence="1">Cell membrane</location>
        <topology evidence="1">Multi-pass membrane protein</topology>
    </subcellularLocation>
</comment>
<dbReference type="EMBL" id="MBDO02000078">
    <property type="protein sequence ID" value="RLN64236.1"/>
    <property type="molecule type" value="Genomic_DNA"/>
</dbReference>
<evidence type="ECO:0000256" key="8">
    <source>
        <dbReference type="SAM" id="MobiDB-lite"/>
    </source>
</evidence>
<evidence type="ECO:0000256" key="4">
    <source>
        <dbReference type="ARBA" id="ARBA00022692"/>
    </source>
</evidence>
<feature type="transmembrane region" description="Helical" evidence="9">
    <location>
        <begin position="46"/>
        <end position="63"/>
    </location>
</feature>
<dbReference type="AlphaFoldDB" id="A0A3F2RU20"/>
<evidence type="ECO:0008006" key="14">
    <source>
        <dbReference type="Google" id="ProtNLM"/>
    </source>
</evidence>
<sequence length="450" mass="49635">MLWEALAFCIILKAGASSDVMIYYSNRVLWRLLCHSQGSAFASPSTLYRAGLVALLSAALAFLQREKPTLLPTKALDQLLLSASAFLAVLLGLRLFDALRQWQRGVADVSAIADAARTLTATACAFVHFSRKGVADRAQIRNKCQFIRDVKRYILLYVTLVFHDCNESDAPLELRALLTQKEADEFSSTEVLTLGEHTWNRERNVVGSANKMRAAIVELWLRRTINRARRKSYVTVEQAMELNKIVSTLPQMYTRIFNLCNVPIAFNLAQCLHFCFVGYLLLMGAALAPVVGFYTPFYVGLAALLLFALDNVAASIECPFGVDSNDVDLEARILCIQDELKVILQAHFHSVGHADSFKEQDRMASLSSLLSVDVETVSRGRTRHTSVSSSYSSIDRPSHYAAPSSTSAADRAVLLSMPPESAYGTIEEAADDLNSPPPMHGSDDQPHIAV</sequence>
<dbReference type="PANTHER" id="PTHR33281">
    <property type="entry name" value="UPF0187 PROTEIN YNEE"/>
    <property type="match status" value="1"/>
</dbReference>
<name>A0A3F2RU20_9STRA</name>